<keyword evidence="2" id="KW-0645">Protease</keyword>
<dbReference type="CDD" id="cd07016">
    <property type="entry name" value="S14_ClpP_1"/>
    <property type="match status" value="1"/>
</dbReference>
<dbReference type="InterPro" id="IPR029045">
    <property type="entry name" value="ClpP/crotonase-like_dom_sf"/>
</dbReference>
<dbReference type="GO" id="GO:0009368">
    <property type="term" value="C:endopeptidase Clp complex"/>
    <property type="evidence" value="ECO:0007669"/>
    <property type="project" value="TreeGrafter"/>
</dbReference>
<reference evidence="2" key="1">
    <citation type="journal article" date="2021" name="Proc. Natl. Acad. Sci. U.S.A.">
        <title>A Catalog of Tens of Thousands of Viruses from Human Metagenomes Reveals Hidden Associations with Chronic Diseases.</title>
        <authorList>
            <person name="Tisza M.J."/>
            <person name="Buck C.B."/>
        </authorList>
    </citation>
    <scope>NUCLEOTIDE SEQUENCE</scope>
    <source>
        <strain evidence="2">CtzXg6</strain>
    </source>
</reference>
<evidence type="ECO:0000256" key="1">
    <source>
        <dbReference type="ARBA" id="ARBA00022801"/>
    </source>
</evidence>
<dbReference type="GO" id="GO:0006515">
    <property type="term" value="P:protein quality control for misfolded or incompletely synthesized proteins"/>
    <property type="evidence" value="ECO:0007669"/>
    <property type="project" value="TreeGrafter"/>
</dbReference>
<keyword evidence="1" id="KW-0378">Hydrolase</keyword>
<dbReference type="EMBL" id="BK015133">
    <property type="protein sequence ID" value="DAD92347.1"/>
    <property type="molecule type" value="Genomic_DNA"/>
</dbReference>
<name>A0A8S5NE49_9CAUD</name>
<dbReference type="GO" id="GO:0051117">
    <property type="term" value="F:ATPase binding"/>
    <property type="evidence" value="ECO:0007669"/>
    <property type="project" value="TreeGrafter"/>
</dbReference>
<protein>
    <submittedName>
        <fullName evidence="2">ATP dependent Clp protease</fullName>
    </submittedName>
</protein>
<dbReference type="GO" id="GO:0004176">
    <property type="term" value="F:ATP-dependent peptidase activity"/>
    <property type="evidence" value="ECO:0007669"/>
    <property type="project" value="TreeGrafter"/>
</dbReference>
<dbReference type="Gene3D" id="3.90.226.10">
    <property type="entry name" value="2-enoyl-CoA Hydratase, Chain A, domain 1"/>
    <property type="match status" value="1"/>
</dbReference>
<dbReference type="PANTHER" id="PTHR10381">
    <property type="entry name" value="ATP-DEPENDENT CLP PROTEASE PROTEOLYTIC SUBUNIT"/>
    <property type="match status" value="1"/>
</dbReference>
<dbReference type="PANTHER" id="PTHR10381:SF70">
    <property type="entry name" value="ATP-DEPENDENT CLP PROTEASE PROTEOLYTIC SUBUNIT"/>
    <property type="match status" value="1"/>
</dbReference>
<organism evidence="2">
    <name type="scientific">Siphoviridae sp. ctzXg6</name>
    <dbReference type="NCBI Taxonomy" id="2826531"/>
    <lineage>
        <taxon>Viruses</taxon>
        <taxon>Duplodnaviria</taxon>
        <taxon>Heunggongvirae</taxon>
        <taxon>Uroviricota</taxon>
        <taxon>Caudoviricetes</taxon>
    </lineage>
</organism>
<dbReference type="SUPFAM" id="SSF52096">
    <property type="entry name" value="ClpP/crotonase"/>
    <property type="match status" value="1"/>
</dbReference>
<evidence type="ECO:0000313" key="2">
    <source>
        <dbReference type="EMBL" id="DAD92347.1"/>
    </source>
</evidence>
<dbReference type="GO" id="GO:0004252">
    <property type="term" value="F:serine-type endopeptidase activity"/>
    <property type="evidence" value="ECO:0007669"/>
    <property type="project" value="TreeGrafter"/>
</dbReference>
<accession>A0A8S5NE49</accession>
<dbReference type="InterPro" id="IPR023562">
    <property type="entry name" value="ClpP/TepA"/>
</dbReference>
<dbReference type="Pfam" id="PF00574">
    <property type="entry name" value="CLP_protease"/>
    <property type="match status" value="1"/>
</dbReference>
<sequence length="223" mass="24345">MGKIDIKGDIASNDLVAFYDFFGMTCTYPKMVQDAIENDEDEEITLNIASNGGDVFAASEIYTMLKASGKRIVVNVQGLAASAASVISMAGNVVRMSPTSQMMIHKASVDPGHSNADDLEHQSAVLNSIDESIALAYEMKTGLKQPELLDLMAKETWLNAKTAVDKGFADEIMFFDNDEEEIMVTNAVHQLPSKSAITKFKSMIATPKTNTLREQKLAILLEK</sequence>
<dbReference type="NCBIfam" id="NF045542">
    <property type="entry name" value="Clp_rel_HeadMat"/>
    <property type="match status" value="1"/>
</dbReference>
<proteinExistence type="predicted"/>